<keyword evidence="5" id="KW-1185">Reference proteome</keyword>
<dbReference type="EMBL" id="BJXH01000004">
    <property type="protein sequence ID" value="GEM67255.1"/>
    <property type="molecule type" value="Genomic_DNA"/>
</dbReference>
<dbReference type="InterPro" id="IPR024930">
    <property type="entry name" value="Skp_dom_sf"/>
</dbReference>
<sequence>MSMKRIGILIVMLTMLASVSFAQKLAYVDSEYVMKHIPEYNSAQKQLDDQSKVWQAEVDKQYAEIETMYQSYQKDQANLNPDMRRRREDEIVNKEKAVKEFQRSKFGFEGELFKQRENLMKPIQARVTKAIQDVAAAGQFDFIMDKRSENAFLYANPNLDKSNDVITKLGLKPNPSLAN</sequence>
<comment type="similarity">
    <text evidence="1">Belongs to the Skp family.</text>
</comment>
<comment type="caution">
    <text evidence="4">The sequence shown here is derived from an EMBL/GenBank/DDBJ whole genome shotgun (WGS) entry which is preliminary data.</text>
</comment>
<evidence type="ECO:0000256" key="1">
    <source>
        <dbReference type="ARBA" id="ARBA00009091"/>
    </source>
</evidence>
<dbReference type="Gene3D" id="3.30.910.20">
    <property type="entry name" value="Skp domain"/>
    <property type="match status" value="1"/>
</dbReference>
<dbReference type="InterPro" id="IPR005632">
    <property type="entry name" value="Chaperone_Skp"/>
</dbReference>
<dbReference type="Proteomes" id="UP000321676">
    <property type="component" value="Unassembled WGS sequence"/>
</dbReference>
<organism evidence="4 5">
    <name type="scientific">Sphingobacterium mizutaii NBRC 14946 = DSM 11724</name>
    <dbReference type="NCBI Taxonomy" id="1220576"/>
    <lineage>
        <taxon>Bacteria</taxon>
        <taxon>Pseudomonadati</taxon>
        <taxon>Bacteroidota</taxon>
        <taxon>Sphingobacteriia</taxon>
        <taxon>Sphingobacteriales</taxon>
        <taxon>Sphingobacteriaceae</taxon>
        <taxon>Sphingobacterium</taxon>
    </lineage>
</organism>
<feature type="chain" id="PRO_5045241146" evidence="3">
    <location>
        <begin position="23"/>
        <end position="179"/>
    </location>
</feature>
<accession>A0ABQ0W4N5</accession>
<name>A0ABQ0W4N5_9SPHI</name>
<dbReference type="SMART" id="SM00935">
    <property type="entry name" value="OmpH"/>
    <property type="match status" value="1"/>
</dbReference>
<dbReference type="PANTHER" id="PTHR35089:SF1">
    <property type="entry name" value="CHAPERONE PROTEIN SKP"/>
    <property type="match status" value="1"/>
</dbReference>
<keyword evidence="2 3" id="KW-0732">Signal</keyword>
<evidence type="ECO:0000313" key="4">
    <source>
        <dbReference type="EMBL" id="GEM67255.1"/>
    </source>
</evidence>
<evidence type="ECO:0000256" key="3">
    <source>
        <dbReference type="SAM" id="SignalP"/>
    </source>
</evidence>
<proteinExistence type="inferred from homology"/>
<protein>
    <submittedName>
        <fullName evidence="4">Membrane protein</fullName>
    </submittedName>
</protein>
<dbReference type="PANTHER" id="PTHR35089">
    <property type="entry name" value="CHAPERONE PROTEIN SKP"/>
    <property type="match status" value="1"/>
</dbReference>
<dbReference type="Pfam" id="PF03938">
    <property type="entry name" value="OmpH"/>
    <property type="match status" value="1"/>
</dbReference>
<evidence type="ECO:0000313" key="5">
    <source>
        <dbReference type="Proteomes" id="UP000321676"/>
    </source>
</evidence>
<feature type="signal peptide" evidence="3">
    <location>
        <begin position="1"/>
        <end position="22"/>
    </location>
</feature>
<reference evidence="4 5" key="1">
    <citation type="submission" date="2019-07" db="EMBL/GenBank/DDBJ databases">
        <title>Whole genome shotgun sequence of Sphingobacterium mizutaii NBRC 14946.</title>
        <authorList>
            <person name="Hosoyama A."/>
            <person name="Uohara A."/>
            <person name="Ohji S."/>
            <person name="Ichikawa N."/>
        </authorList>
    </citation>
    <scope>NUCLEOTIDE SEQUENCE [LARGE SCALE GENOMIC DNA]</scope>
    <source>
        <strain evidence="4 5">NBRC 14946</strain>
    </source>
</reference>
<evidence type="ECO:0000256" key="2">
    <source>
        <dbReference type="ARBA" id="ARBA00022729"/>
    </source>
</evidence>
<dbReference type="SUPFAM" id="SSF111384">
    <property type="entry name" value="OmpH-like"/>
    <property type="match status" value="1"/>
</dbReference>
<gene>
    <name evidence="4" type="ORF">SMI01S_08610</name>
</gene>